<reference evidence="1" key="1">
    <citation type="submission" date="2020-02" db="EMBL/GenBank/DDBJ databases">
        <title>Genome sequencing of the panga catfish, Pangasius djambal.</title>
        <authorList>
            <person name="Wen M."/>
            <person name="Zahm M."/>
            <person name="Roques C."/>
            <person name="Cabau C."/>
            <person name="Klopp C."/>
            <person name="Donnadieu C."/>
            <person name="Jouanno E."/>
            <person name="Avarre J.-C."/>
            <person name="Campet M."/>
            <person name="Ha T."/>
            <person name="Dugue R."/>
            <person name="Lampietro C."/>
            <person name="Louis A."/>
            <person name="Herpin A."/>
            <person name="Echchiki A."/>
            <person name="Berthelot C."/>
            <person name="Parey E."/>
            <person name="Roest-Crollius H."/>
            <person name="Braasch I."/>
            <person name="Postlethwait J.H."/>
            <person name="Bobe J."/>
            <person name="Montfort J."/>
            <person name="Bouchez O."/>
            <person name="Begum T."/>
            <person name="Schartl M."/>
            <person name="Gustiano R."/>
            <person name="Guiguen Y."/>
        </authorList>
    </citation>
    <scope>NUCLEOTIDE SEQUENCE</scope>
    <source>
        <strain evidence="1">Pdj_M5554</strain>
    </source>
</reference>
<feature type="non-terminal residue" evidence="1">
    <location>
        <position position="60"/>
    </location>
</feature>
<evidence type="ECO:0000313" key="1">
    <source>
        <dbReference type="EMBL" id="MCJ8731199.1"/>
    </source>
</evidence>
<sequence length="60" mass="6648">MFNAFASNHHAPSVSSVEDVPSQVNHEALQKLAVFFQNTKDDLNTVTELTDPISTKYSIL</sequence>
<comment type="caution">
    <text evidence="1">The sequence shown here is derived from an EMBL/GenBank/DDBJ whole genome shotgun (WGS) entry which is preliminary data.</text>
</comment>
<name>A0ACC5Y651_9TELE</name>
<accession>A0ACC5Y651</accession>
<evidence type="ECO:0000313" key="2">
    <source>
        <dbReference type="Proteomes" id="UP000830395"/>
    </source>
</evidence>
<protein>
    <submittedName>
        <fullName evidence="1">Uncharacterized protein</fullName>
    </submittedName>
</protein>
<dbReference type="Proteomes" id="UP000830395">
    <property type="component" value="Chromosome 4"/>
</dbReference>
<gene>
    <name evidence="1" type="ORF">PDJAM_G00196700</name>
</gene>
<dbReference type="EMBL" id="CM040978">
    <property type="protein sequence ID" value="MCJ8731199.1"/>
    <property type="molecule type" value="Genomic_DNA"/>
</dbReference>
<keyword evidence="2" id="KW-1185">Reference proteome</keyword>
<organism evidence="1 2">
    <name type="scientific">Pangasius djambal</name>
    <dbReference type="NCBI Taxonomy" id="1691987"/>
    <lineage>
        <taxon>Eukaryota</taxon>
        <taxon>Metazoa</taxon>
        <taxon>Chordata</taxon>
        <taxon>Craniata</taxon>
        <taxon>Vertebrata</taxon>
        <taxon>Euteleostomi</taxon>
        <taxon>Actinopterygii</taxon>
        <taxon>Neopterygii</taxon>
        <taxon>Teleostei</taxon>
        <taxon>Ostariophysi</taxon>
        <taxon>Siluriformes</taxon>
        <taxon>Pangasiidae</taxon>
        <taxon>Pangasius</taxon>
    </lineage>
</organism>
<proteinExistence type="predicted"/>